<protein>
    <recommendedName>
        <fullName evidence="3">Beta-galactosidase-like protein</fullName>
    </recommendedName>
</protein>
<organism evidence="1 2">
    <name type="scientific">Mucilaginibacter oryzae</name>
    <dbReference type="NCBI Taxonomy" id="468058"/>
    <lineage>
        <taxon>Bacteria</taxon>
        <taxon>Pseudomonadati</taxon>
        <taxon>Bacteroidota</taxon>
        <taxon>Sphingobacteriia</taxon>
        <taxon>Sphingobacteriales</taxon>
        <taxon>Sphingobacteriaceae</taxon>
        <taxon>Mucilaginibacter</taxon>
    </lineage>
</organism>
<gene>
    <name evidence="1" type="ORF">LX99_04438</name>
</gene>
<reference evidence="1 2" key="1">
    <citation type="submission" date="2018-05" db="EMBL/GenBank/DDBJ databases">
        <title>Genomic Encyclopedia of Archaeal and Bacterial Type Strains, Phase II (KMG-II): from individual species to whole genera.</title>
        <authorList>
            <person name="Goeker M."/>
        </authorList>
    </citation>
    <scope>NUCLEOTIDE SEQUENCE [LARGE SCALE GENOMIC DNA]</scope>
    <source>
        <strain evidence="1 2">DSM 19975</strain>
    </source>
</reference>
<evidence type="ECO:0000313" key="2">
    <source>
        <dbReference type="Proteomes" id="UP000245678"/>
    </source>
</evidence>
<evidence type="ECO:0000313" key="1">
    <source>
        <dbReference type="EMBL" id="PWK71415.1"/>
    </source>
</evidence>
<comment type="caution">
    <text evidence="1">The sequence shown here is derived from an EMBL/GenBank/DDBJ whole genome shotgun (WGS) entry which is preliminary data.</text>
</comment>
<sequence>MCGSGLLRQPLLTGINYILAMMKNTLLFCCSLALASGVYGQQKPTSLKEKTAFQTSSPWRPEIDVRSDIAIVYGTNDHPGMSFEQRVKTWRDRGYDVNFMTGIAWGDYKDYFLGKWDGKNHLGVGQVTQKGDTIFHGKDMPYVVPDDSFIEYMKTAVVKRVIDAGITNIFLEEPEFWARAGYSAGFKYQWQKYYGFPWKPQDASAENTYLSNKLKYNLYYETIKQVSNYAKEYGKSKDMEIKVFIATHSLVNYSSWQIVSPEASLASLPGIDGYIAQVWTGTSREPTYFNGKEKERVFENAFLEYGSVVSMTAPTGRKVFFLTDPIEDRVRDWSDYKRNYQATFTAKLLYPMVADYEVMPWPERIYTHPYPVLGTNEKTLIPQFYSTQMQVMVNALNDMPASPNTVSGVNSIGVLMSNSLMFQRFPTHNGFEDPQFSNFYGQTLPLVKRGVPVQTVHMENLGYAASLKNIKVLVMSYSNMKPVSAEVHEHLAQWVKNGGVLIYTGRDDDPYQSVMEWWDTKGNNFKAPSEHLFKLLGVNPTGNDQRFAVGKGAVYVLRQNPKEYVMQANNDDNFIKTVKLAFEKDAKGGTLTFKNSMYLERGPYDVVAVMDENSDSKPYTVKGPVIDLFDPQLPVLAQKTINPGEQALLYAVNRVANKKQPKVLATAARVYDEQTTAGSYTFVTKSPVKTLNSTRILLPAKPKATIVTDNNGQAISDVKTSWDTASQTLYLGFANSPDGVKVDIKW</sequence>
<dbReference type="CDD" id="cd03143">
    <property type="entry name" value="A4_beta-galactosidase_middle_domain"/>
    <property type="match status" value="1"/>
</dbReference>
<name>A0A316GZT6_9SPHI</name>
<dbReference type="AlphaFoldDB" id="A0A316GZT6"/>
<accession>A0A316GZT6</accession>
<dbReference type="Gene3D" id="3.40.50.880">
    <property type="match status" value="1"/>
</dbReference>
<dbReference type="InterPro" id="IPR029062">
    <property type="entry name" value="Class_I_gatase-like"/>
</dbReference>
<dbReference type="EMBL" id="QGHA01000013">
    <property type="protein sequence ID" value="PWK71415.1"/>
    <property type="molecule type" value="Genomic_DNA"/>
</dbReference>
<evidence type="ECO:0008006" key="3">
    <source>
        <dbReference type="Google" id="ProtNLM"/>
    </source>
</evidence>
<proteinExistence type="predicted"/>
<dbReference type="Proteomes" id="UP000245678">
    <property type="component" value="Unassembled WGS sequence"/>
</dbReference>
<keyword evidence="2" id="KW-1185">Reference proteome</keyword>